<evidence type="ECO:0000313" key="1">
    <source>
        <dbReference type="EMBL" id="PNY79170.1"/>
    </source>
</evidence>
<dbReference type="Proteomes" id="UP000236379">
    <property type="component" value="Unassembled WGS sequence"/>
</dbReference>
<organism evidence="1 2">
    <name type="scientific">Deinococcus koreensis</name>
    <dbReference type="NCBI Taxonomy" id="2054903"/>
    <lineage>
        <taxon>Bacteria</taxon>
        <taxon>Thermotogati</taxon>
        <taxon>Deinococcota</taxon>
        <taxon>Deinococci</taxon>
        <taxon>Deinococcales</taxon>
        <taxon>Deinococcaceae</taxon>
        <taxon>Deinococcus</taxon>
    </lineage>
</organism>
<sequence>MGLVCEGTTAGTLTHAAASLSLTVASTGAASGSFTNNGTLFQATGTAAVRDDGQTLYFNTLNLNLDSRVEGRATALLGFRSAGLSAQRGSTGLLTGTLNGQGRFTGTFKGVQGNYRADLTCRGA</sequence>
<evidence type="ECO:0008006" key="3">
    <source>
        <dbReference type="Google" id="ProtNLM"/>
    </source>
</evidence>
<comment type="caution">
    <text evidence="1">The sequence shown here is derived from an EMBL/GenBank/DDBJ whole genome shotgun (WGS) entry which is preliminary data.</text>
</comment>
<accession>A0A2K3URP4</accession>
<name>A0A2K3URP4_9DEIO</name>
<proteinExistence type="predicted"/>
<dbReference type="EMBL" id="PPPD01000006">
    <property type="protein sequence ID" value="PNY79170.1"/>
    <property type="molecule type" value="Genomic_DNA"/>
</dbReference>
<gene>
    <name evidence="1" type="ORF">CVO96_20430</name>
</gene>
<reference evidence="1 2" key="1">
    <citation type="submission" date="2018-01" db="EMBL/GenBank/DDBJ databases">
        <title>Deinococcus koreensis sp. nov., a radiation-resistant bacterium isolated from river water.</title>
        <authorList>
            <person name="Choi A."/>
        </authorList>
    </citation>
    <scope>NUCLEOTIDE SEQUENCE [LARGE SCALE GENOMIC DNA]</scope>
    <source>
        <strain evidence="1 2">SJW1-2</strain>
    </source>
</reference>
<evidence type="ECO:0000313" key="2">
    <source>
        <dbReference type="Proteomes" id="UP000236379"/>
    </source>
</evidence>
<keyword evidence="2" id="KW-1185">Reference proteome</keyword>
<dbReference type="AlphaFoldDB" id="A0A2K3URP4"/>
<protein>
    <recommendedName>
        <fullName evidence="3">DUF3224 domain-containing protein</fullName>
    </recommendedName>
</protein>